<dbReference type="PROSITE" id="PS50994">
    <property type="entry name" value="INTEGRASE"/>
    <property type="match status" value="1"/>
</dbReference>
<proteinExistence type="predicted"/>
<dbReference type="InterPro" id="IPR001584">
    <property type="entry name" value="Integrase_cat-core"/>
</dbReference>
<reference evidence="3 4" key="1">
    <citation type="journal article" date="2023" name="Int. J. Syst. Evol. Microbiol.">
        <title>Ligilactobacillus ubinensis sp. nov., a novel species isolated from the wild ferment of a durian fruit (Durio zibethinus).</title>
        <authorList>
            <person name="Heng Y.C."/>
            <person name="Menon N."/>
            <person name="Chen B."/>
            <person name="Loo B.Z.L."/>
            <person name="Wong G.W.J."/>
            <person name="Lim A.C.H."/>
            <person name="Silvaraju S."/>
            <person name="Kittelmann S."/>
        </authorList>
    </citation>
    <scope>NUCLEOTIDE SEQUENCE [LARGE SCALE GENOMIC DNA]</scope>
    <source>
        <strain evidence="3 4">WILCCON 0076</strain>
    </source>
</reference>
<evidence type="ECO:0000313" key="4">
    <source>
        <dbReference type="Proteomes" id="UP001139006"/>
    </source>
</evidence>
<dbReference type="InterPro" id="IPR036397">
    <property type="entry name" value="RNaseH_sf"/>
</dbReference>
<dbReference type="InterPro" id="IPR012337">
    <property type="entry name" value="RNaseH-like_sf"/>
</dbReference>
<dbReference type="PANTHER" id="PTHR10948">
    <property type="entry name" value="TRANSPOSASE"/>
    <property type="match status" value="1"/>
</dbReference>
<dbReference type="GO" id="GO:0003676">
    <property type="term" value="F:nucleic acid binding"/>
    <property type="evidence" value="ECO:0007669"/>
    <property type="project" value="InterPro"/>
</dbReference>
<gene>
    <name evidence="3" type="ORF">LB941_08295</name>
</gene>
<dbReference type="NCBIfam" id="NF033563">
    <property type="entry name" value="transpos_IS30"/>
    <property type="match status" value="1"/>
</dbReference>
<keyword evidence="4" id="KW-1185">Reference proteome</keyword>
<dbReference type="GO" id="GO:0006310">
    <property type="term" value="P:DNA recombination"/>
    <property type="evidence" value="ECO:0007669"/>
    <property type="project" value="UniProtKB-KW"/>
</dbReference>
<evidence type="ECO:0000256" key="1">
    <source>
        <dbReference type="ARBA" id="ARBA00023172"/>
    </source>
</evidence>
<dbReference type="EMBL" id="JAIULA010000016">
    <property type="protein sequence ID" value="MCP0887332.1"/>
    <property type="molecule type" value="Genomic_DNA"/>
</dbReference>
<evidence type="ECO:0000313" key="3">
    <source>
        <dbReference type="EMBL" id="MCP0887332.1"/>
    </source>
</evidence>
<evidence type="ECO:0000259" key="2">
    <source>
        <dbReference type="PROSITE" id="PS50994"/>
    </source>
</evidence>
<dbReference type="AlphaFoldDB" id="A0A9X2FKG4"/>
<accession>A0A9X2FKG4</accession>
<dbReference type="GO" id="GO:0032196">
    <property type="term" value="P:transposition"/>
    <property type="evidence" value="ECO:0007669"/>
    <property type="project" value="TreeGrafter"/>
</dbReference>
<dbReference type="Gene3D" id="3.30.420.10">
    <property type="entry name" value="Ribonuclease H-like superfamily/Ribonuclease H"/>
    <property type="match status" value="1"/>
</dbReference>
<dbReference type="Proteomes" id="UP001139006">
    <property type="component" value="Unassembled WGS sequence"/>
</dbReference>
<comment type="caution">
    <text evidence="3">The sequence shown here is derived from an EMBL/GenBank/DDBJ whole genome shotgun (WGS) entry which is preliminary data.</text>
</comment>
<dbReference type="GO" id="GO:0004803">
    <property type="term" value="F:transposase activity"/>
    <property type="evidence" value="ECO:0007669"/>
    <property type="project" value="TreeGrafter"/>
</dbReference>
<dbReference type="InterPro" id="IPR051917">
    <property type="entry name" value="Transposase-Integrase"/>
</dbReference>
<dbReference type="SUPFAM" id="SSF53098">
    <property type="entry name" value="Ribonuclease H-like"/>
    <property type="match status" value="1"/>
</dbReference>
<keyword evidence="1" id="KW-0233">DNA recombination</keyword>
<dbReference type="InterPro" id="IPR025246">
    <property type="entry name" value="IS30-like_HTH"/>
</dbReference>
<organism evidence="3 4">
    <name type="scientific">Ligilactobacillus ubinensis</name>
    <dbReference type="NCBI Taxonomy" id="2876789"/>
    <lineage>
        <taxon>Bacteria</taxon>
        <taxon>Bacillati</taxon>
        <taxon>Bacillota</taxon>
        <taxon>Bacilli</taxon>
        <taxon>Lactobacillales</taxon>
        <taxon>Lactobacillaceae</taxon>
        <taxon>Ligilactobacillus</taxon>
    </lineage>
</organism>
<feature type="domain" description="Integrase catalytic" evidence="2">
    <location>
        <begin position="198"/>
        <end position="367"/>
    </location>
</feature>
<dbReference type="GO" id="GO:0005829">
    <property type="term" value="C:cytosol"/>
    <property type="evidence" value="ECO:0007669"/>
    <property type="project" value="TreeGrafter"/>
</dbReference>
<name>A0A9X2FKG4_9LACO</name>
<dbReference type="PANTHER" id="PTHR10948:SF23">
    <property type="entry name" value="TRANSPOSASE INSI FOR INSERTION SEQUENCE ELEMENT IS30A-RELATED"/>
    <property type="match status" value="1"/>
</dbReference>
<dbReference type="Pfam" id="PF00665">
    <property type="entry name" value="rve"/>
    <property type="match status" value="1"/>
</dbReference>
<sequence>MERRGNMQRKQSYHLTPFERGQIDYLWNMERIHNQAEIARKLHRSVMTINNELRRSQRFSDYKLMPRKWRAYHYNAEEAQQYASLRKNRIGTKKKYSKKKARIIAKLILDDKWSPQMIAETHKELKLSRNTIYNWIYRGMIPNVSGDDLRYRHKYRRGRSQRMTEINVKKKRAARLKAEQERVNQTEKQIVRPLKHSIEERPIGVDKRKIFGHWEVDCVLPRKGYKQVFVTFCERKTRYYIILKAESQSGKAVCKVLDQFMGLFGKRAKHIVQSFTFDNGFEFANHFVINKVQEEYGIMAYFAHPYSPEERGSNENANRMLREYFPKRTHFEYVTNGDIRRVLHKINNRPKAVLNYKTPRAIFRKKMHEIDCVFGYKKKLRRSKNVNKD</sequence>
<dbReference type="GO" id="GO:0015074">
    <property type="term" value="P:DNA integration"/>
    <property type="evidence" value="ECO:0007669"/>
    <property type="project" value="InterPro"/>
</dbReference>
<dbReference type="InterPro" id="IPR053392">
    <property type="entry name" value="Transposase_IS30-like"/>
</dbReference>
<protein>
    <submittedName>
        <fullName evidence="3">IS30 family transposase</fullName>
    </submittedName>
</protein>
<dbReference type="Pfam" id="PF13936">
    <property type="entry name" value="HTH_38"/>
    <property type="match status" value="1"/>
</dbReference>